<name>A0A3E4TWV9_9FIRM</name>
<evidence type="ECO:0000256" key="4">
    <source>
        <dbReference type="RuleBase" id="RU003690"/>
    </source>
</evidence>
<evidence type="ECO:0000256" key="2">
    <source>
        <dbReference type="ARBA" id="ARBA00022801"/>
    </source>
</evidence>
<dbReference type="InterPro" id="IPR017853">
    <property type="entry name" value="GH"/>
</dbReference>
<dbReference type="SUPFAM" id="SSF51445">
    <property type="entry name" value="(Trans)glycosidases"/>
    <property type="match status" value="1"/>
</dbReference>
<dbReference type="Gene3D" id="3.20.20.80">
    <property type="entry name" value="Glycosidases"/>
    <property type="match status" value="1"/>
</dbReference>
<dbReference type="GO" id="GO:0005829">
    <property type="term" value="C:cytosol"/>
    <property type="evidence" value="ECO:0007669"/>
    <property type="project" value="TreeGrafter"/>
</dbReference>
<dbReference type="Proteomes" id="UP000261257">
    <property type="component" value="Unassembled WGS sequence"/>
</dbReference>
<dbReference type="PROSITE" id="PS00653">
    <property type="entry name" value="GLYCOSYL_HYDROL_F1_2"/>
    <property type="match status" value="1"/>
</dbReference>
<evidence type="ECO:0000313" key="5">
    <source>
        <dbReference type="EMBL" id="RGL97056.1"/>
    </source>
</evidence>
<comment type="similarity">
    <text evidence="1 4">Belongs to the glycosyl hydrolase 1 family.</text>
</comment>
<evidence type="ECO:0000256" key="1">
    <source>
        <dbReference type="ARBA" id="ARBA00010838"/>
    </source>
</evidence>
<evidence type="ECO:0000256" key="3">
    <source>
        <dbReference type="ARBA" id="ARBA00023295"/>
    </source>
</evidence>
<dbReference type="RefSeq" id="WP_117623670.1">
    <property type="nucleotide sequence ID" value="NZ_QRQF01000039.1"/>
</dbReference>
<dbReference type="AlphaFoldDB" id="A0A3E4TWV9"/>
<accession>A0A3E4TWV9</accession>
<dbReference type="GO" id="GO:0008422">
    <property type="term" value="F:beta-glucosidase activity"/>
    <property type="evidence" value="ECO:0007669"/>
    <property type="project" value="TreeGrafter"/>
</dbReference>
<dbReference type="InterPro" id="IPR033132">
    <property type="entry name" value="GH_1_N_CS"/>
</dbReference>
<evidence type="ECO:0000313" key="6">
    <source>
        <dbReference type="Proteomes" id="UP000261257"/>
    </source>
</evidence>
<comment type="caution">
    <text evidence="5">The sequence shown here is derived from an EMBL/GenBank/DDBJ whole genome shotgun (WGS) entry which is preliminary data.</text>
</comment>
<dbReference type="GO" id="GO:0016052">
    <property type="term" value="P:carbohydrate catabolic process"/>
    <property type="evidence" value="ECO:0007669"/>
    <property type="project" value="TreeGrafter"/>
</dbReference>
<dbReference type="InterPro" id="IPR001360">
    <property type="entry name" value="Glyco_hydro_1"/>
</dbReference>
<keyword evidence="3" id="KW-0326">Glycosidase</keyword>
<dbReference type="PANTHER" id="PTHR10353">
    <property type="entry name" value="GLYCOSYL HYDROLASE"/>
    <property type="match status" value="1"/>
</dbReference>
<reference evidence="5 6" key="1">
    <citation type="submission" date="2018-08" db="EMBL/GenBank/DDBJ databases">
        <title>A genome reference for cultivated species of the human gut microbiota.</title>
        <authorList>
            <person name="Zou Y."/>
            <person name="Xue W."/>
            <person name="Luo G."/>
        </authorList>
    </citation>
    <scope>NUCLEOTIDE SEQUENCE [LARGE SCALE GENOMIC DNA]</scope>
    <source>
        <strain evidence="5 6">TF05-11AC</strain>
    </source>
</reference>
<proteinExistence type="inferred from homology"/>
<dbReference type="EMBL" id="QSSQ01000038">
    <property type="protein sequence ID" value="RGL97056.1"/>
    <property type="molecule type" value="Genomic_DNA"/>
</dbReference>
<sequence length="483" mass="55822">MKQNQLTGFPNNFLWGASTSAHQFEGAWNEDGKGLSTADIRKTPQGVTDYKIASDHYHHYMEDVALMAEMGFRAYRCSISWTRILPHGNDLVPNEKGLEFYDNLFDELLEHHIEPIVTIYHFDYPLSLIEQYGGWISRRSIDDYVHYCRILFERYGKKVKYWLTINEQNMMIVYGQSSVASLFYGEKIKERKTVMNINHHMCIAQARAMAIYHEMKLGGLIGPAPNITAIYPASNLPEDSLAAMNYSEFRNTLYLDLLVNGEYPSALWKYLSDRNWQPDILPGDMKTIADGKPDWIAFNYYFSECVRAYPKDKASQRSENTDDPNVTFMAQSGDKPKIAENVPNTSLPQTASHMAIDPVGLHIVLRMLWDRYRLPLIITENGCGVPDTLESDQTIHDSYRIEFLEKHLLSCRKAIEEGVQLIGYCPWSAIDLVSTGEGCSKRYGFVYVNRDEFDYKDLRRIRKDSFYWYRDIIRANSLDADKQ</sequence>
<protein>
    <submittedName>
        <fullName evidence="5">Glycoside hydrolase family 1 protein</fullName>
    </submittedName>
</protein>
<dbReference type="PANTHER" id="PTHR10353:SF136">
    <property type="entry name" value="ARYL-PHOSPHO-BETA-D-GLUCOSIDASE BGLC"/>
    <property type="match status" value="1"/>
</dbReference>
<dbReference type="Pfam" id="PF00232">
    <property type="entry name" value="Glyco_hydro_1"/>
    <property type="match status" value="1"/>
</dbReference>
<dbReference type="FunFam" id="3.20.20.80:FF:000004">
    <property type="entry name" value="Beta-glucosidase 6-phospho-beta-glucosidase"/>
    <property type="match status" value="1"/>
</dbReference>
<keyword evidence="2 5" id="KW-0378">Hydrolase</keyword>
<dbReference type="PRINTS" id="PR00131">
    <property type="entry name" value="GLHYDRLASE1"/>
</dbReference>
<organism evidence="5 6">
    <name type="scientific">Hungatella hathewayi</name>
    <dbReference type="NCBI Taxonomy" id="154046"/>
    <lineage>
        <taxon>Bacteria</taxon>
        <taxon>Bacillati</taxon>
        <taxon>Bacillota</taxon>
        <taxon>Clostridia</taxon>
        <taxon>Lachnospirales</taxon>
        <taxon>Lachnospiraceae</taxon>
        <taxon>Hungatella</taxon>
    </lineage>
</organism>
<gene>
    <name evidence="5" type="ORF">DXC39_25795</name>
</gene>